<name>A0A8T9C2J5_9HELO</name>
<comment type="caution">
    <text evidence="1">The sequence shown here is derived from an EMBL/GenBank/DDBJ whole genome shotgun (WGS) entry which is preliminary data.</text>
</comment>
<proteinExistence type="predicted"/>
<organism evidence="1 2">
    <name type="scientific">Lachnellula suecica</name>
    <dbReference type="NCBI Taxonomy" id="602035"/>
    <lineage>
        <taxon>Eukaryota</taxon>
        <taxon>Fungi</taxon>
        <taxon>Dikarya</taxon>
        <taxon>Ascomycota</taxon>
        <taxon>Pezizomycotina</taxon>
        <taxon>Leotiomycetes</taxon>
        <taxon>Helotiales</taxon>
        <taxon>Lachnaceae</taxon>
        <taxon>Lachnellula</taxon>
    </lineage>
</organism>
<reference evidence="1 2" key="1">
    <citation type="submission" date="2018-05" db="EMBL/GenBank/DDBJ databases">
        <title>Genome sequencing and assembly of the regulated plant pathogen Lachnellula willkommii and related sister species for the development of diagnostic species identification markers.</title>
        <authorList>
            <person name="Giroux E."/>
            <person name="Bilodeau G."/>
        </authorList>
    </citation>
    <scope>NUCLEOTIDE SEQUENCE [LARGE SCALE GENOMIC DNA]</scope>
    <source>
        <strain evidence="1 2">CBS 268.59</strain>
    </source>
</reference>
<keyword evidence="2" id="KW-1185">Reference proteome</keyword>
<sequence length="206" mass="23789">MTTNIQTLIATRKPTPLPDYYIRGVACLALEELWTVSILPDIGIDPSITLSHATRSSLREIVSGLTREETLFLCCVKWEFNSNDDIDRTWIFRRYAFSNEGILHPYIMSSVRRYNKMGGEMTVAIGFELFSSLKEKSEERLSAQKYLDIDRTLPGLAVQPKPDQAAYVEFLVHQTYDFCWACINDTKFDLNRPIMKSWFKNAGWIE</sequence>
<evidence type="ECO:0000313" key="2">
    <source>
        <dbReference type="Proteomes" id="UP000469558"/>
    </source>
</evidence>
<dbReference type="OrthoDB" id="3562700at2759"/>
<gene>
    <name evidence="1" type="ORF">LSUE1_G006243</name>
</gene>
<accession>A0A8T9C2J5</accession>
<dbReference type="Proteomes" id="UP000469558">
    <property type="component" value="Unassembled WGS sequence"/>
</dbReference>
<dbReference type="AlphaFoldDB" id="A0A8T9C2J5"/>
<protein>
    <submittedName>
        <fullName evidence="1">Uncharacterized protein</fullName>
    </submittedName>
</protein>
<evidence type="ECO:0000313" key="1">
    <source>
        <dbReference type="EMBL" id="TVY65585.1"/>
    </source>
</evidence>
<dbReference type="EMBL" id="QGMK01001685">
    <property type="protein sequence ID" value="TVY65585.1"/>
    <property type="molecule type" value="Genomic_DNA"/>
</dbReference>